<sequence>MTDLWPDEKKSRYPGQATALGLAMLLLCPTTGWVLYILDSRDQLHGAINGITIFTCFVPFQFFGTAALLSAFFKLGKRKAWPGWLALAVGLGVVLLISGVLALIASLINTD</sequence>
<keyword evidence="1" id="KW-1133">Transmembrane helix</keyword>
<dbReference type="AlphaFoldDB" id="A0A8J7GKR2"/>
<comment type="caution">
    <text evidence="2">The sequence shown here is derived from an EMBL/GenBank/DDBJ whole genome shotgun (WGS) entry which is preliminary data.</text>
</comment>
<dbReference type="EMBL" id="JADOUF010000001">
    <property type="protein sequence ID" value="MBG6139465.1"/>
    <property type="molecule type" value="Genomic_DNA"/>
</dbReference>
<protein>
    <submittedName>
        <fullName evidence="2">Drug/metabolite transporter (DMT)-like permease</fullName>
    </submittedName>
</protein>
<keyword evidence="1" id="KW-0812">Transmembrane</keyword>
<name>A0A8J7GKR2_9ACTN</name>
<accession>A0A8J7GKR2</accession>
<dbReference type="Proteomes" id="UP000622552">
    <property type="component" value="Unassembled WGS sequence"/>
</dbReference>
<keyword evidence="3" id="KW-1185">Reference proteome</keyword>
<organism evidence="2 3">
    <name type="scientific">Longispora fulva</name>
    <dbReference type="NCBI Taxonomy" id="619741"/>
    <lineage>
        <taxon>Bacteria</taxon>
        <taxon>Bacillati</taxon>
        <taxon>Actinomycetota</taxon>
        <taxon>Actinomycetes</taxon>
        <taxon>Micromonosporales</taxon>
        <taxon>Micromonosporaceae</taxon>
        <taxon>Longispora</taxon>
    </lineage>
</organism>
<feature type="transmembrane region" description="Helical" evidence="1">
    <location>
        <begin position="19"/>
        <end position="38"/>
    </location>
</feature>
<dbReference type="RefSeq" id="WP_197006118.1">
    <property type="nucleotide sequence ID" value="NZ_BONS01000008.1"/>
</dbReference>
<reference evidence="2" key="1">
    <citation type="submission" date="2020-11" db="EMBL/GenBank/DDBJ databases">
        <title>Sequencing the genomes of 1000 actinobacteria strains.</title>
        <authorList>
            <person name="Klenk H.-P."/>
        </authorList>
    </citation>
    <scope>NUCLEOTIDE SEQUENCE</scope>
    <source>
        <strain evidence="2">DSM 45356</strain>
    </source>
</reference>
<evidence type="ECO:0000256" key="1">
    <source>
        <dbReference type="SAM" id="Phobius"/>
    </source>
</evidence>
<feature type="transmembrane region" description="Helical" evidence="1">
    <location>
        <begin position="50"/>
        <end position="73"/>
    </location>
</feature>
<proteinExistence type="predicted"/>
<keyword evidence="1" id="KW-0472">Membrane</keyword>
<feature type="transmembrane region" description="Helical" evidence="1">
    <location>
        <begin position="85"/>
        <end position="108"/>
    </location>
</feature>
<evidence type="ECO:0000313" key="3">
    <source>
        <dbReference type="Proteomes" id="UP000622552"/>
    </source>
</evidence>
<evidence type="ECO:0000313" key="2">
    <source>
        <dbReference type="EMBL" id="MBG6139465.1"/>
    </source>
</evidence>
<gene>
    <name evidence="2" type="ORF">IW245_005659</name>
</gene>